<keyword evidence="4" id="KW-1185">Reference proteome</keyword>
<dbReference type="SUPFAM" id="SSF53850">
    <property type="entry name" value="Periplasmic binding protein-like II"/>
    <property type="match status" value="1"/>
</dbReference>
<organism evidence="3 4">
    <name type="scientific">Candidimonas nitroreducens</name>
    <dbReference type="NCBI Taxonomy" id="683354"/>
    <lineage>
        <taxon>Bacteria</taxon>
        <taxon>Pseudomonadati</taxon>
        <taxon>Pseudomonadota</taxon>
        <taxon>Betaproteobacteria</taxon>
        <taxon>Burkholderiales</taxon>
        <taxon>Alcaligenaceae</taxon>
        <taxon>Candidimonas</taxon>
    </lineage>
</organism>
<name>A0A225MA12_9BURK</name>
<dbReference type="CDD" id="cd13578">
    <property type="entry name" value="PBP2_Bug27"/>
    <property type="match status" value="1"/>
</dbReference>
<dbReference type="Gene3D" id="3.40.190.10">
    <property type="entry name" value="Periplasmic binding protein-like II"/>
    <property type="match status" value="1"/>
</dbReference>
<dbReference type="PANTHER" id="PTHR42928:SF5">
    <property type="entry name" value="BLR1237 PROTEIN"/>
    <property type="match status" value="1"/>
</dbReference>
<dbReference type="EMBL" id="NJIH01000010">
    <property type="protein sequence ID" value="OWT56940.1"/>
    <property type="molecule type" value="Genomic_DNA"/>
</dbReference>
<comment type="similarity">
    <text evidence="1">Belongs to the UPF0065 (bug) family.</text>
</comment>
<keyword evidence="2" id="KW-0732">Signal</keyword>
<reference evidence="4" key="1">
    <citation type="submission" date="2017-06" db="EMBL/GenBank/DDBJ databases">
        <title>Herbaspirillum phytohormonus sp. nov., isolated from the root nodule of Robinia pseudoacacia in lead-zinc mine.</title>
        <authorList>
            <person name="Fan M."/>
            <person name="Lin Y."/>
        </authorList>
    </citation>
    <scope>NUCLEOTIDE SEQUENCE [LARGE SCALE GENOMIC DNA]</scope>
    <source>
        <strain evidence="4">SC-089</strain>
    </source>
</reference>
<dbReference type="AlphaFoldDB" id="A0A225MA12"/>
<comment type="caution">
    <text evidence="3">The sequence shown here is derived from an EMBL/GenBank/DDBJ whole genome shotgun (WGS) entry which is preliminary data.</text>
</comment>
<proteinExistence type="inferred from homology"/>
<dbReference type="OrthoDB" id="8678477at2"/>
<feature type="signal peptide" evidence="2">
    <location>
        <begin position="1"/>
        <end position="18"/>
    </location>
</feature>
<dbReference type="Proteomes" id="UP000214603">
    <property type="component" value="Unassembled WGS sequence"/>
</dbReference>
<evidence type="ECO:0000256" key="1">
    <source>
        <dbReference type="ARBA" id="ARBA00006987"/>
    </source>
</evidence>
<evidence type="ECO:0000313" key="4">
    <source>
        <dbReference type="Proteomes" id="UP000214603"/>
    </source>
</evidence>
<dbReference type="Gene3D" id="3.40.190.150">
    <property type="entry name" value="Bordetella uptake gene, domain 1"/>
    <property type="match status" value="1"/>
</dbReference>
<feature type="chain" id="PRO_5012126723" evidence="2">
    <location>
        <begin position="19"/>
        <end position="317"/>
    </location>
</feature>
<dbReference type="PANTHER" id="PTHR42928">
    <property type="entry name" value="TRICARBOXYLATE-BINDING PROTEIN"/>
    <property type="match status" value="1"/>
</dbReference>
<evidence type="ECO:0000256" key="2">
    <source>
        <dbReference type="SAM" id="SignalP"/>
    </source>
</evidence>
<dbReference type="InterPro" id="IPR005064">
    <property type="entry name" value="BUG"/>
</dbReference>
<dbReference type="Pfam" id="PF03401">
    <property type="entry name" value="TctC"/>
    <property type="match status" value="1"/>
</dbReference>
<dbReference type="InterPro" id="IPR042100">
    <property type="entry name" value="Bug_dom1"/>
</dbReference>
<evidence type="ECO:0000313" key="3">
    <source>
        <dbReference type="EMBL" id="OWT56940.1"/>
    </source>
</evidence>
<dbReference type="PIRSF" id="PIRSF017082">
    <property type="entry name" value="YflP"/>
    <property type="match status" value="1"/>
</dbReference>
<sequence>MRYALAAAALCMAGHAGAQDWPSRPVHIIVPYAAGGTTDYAGRLIAQKLTQETGQSFFVENKAGGAGTIGTAEVARAAGDGATFLTNDTSYAMLPALYSKLPWNHETDLIPITTLVETPVVLVVPEKSPFKTMQDLVKYAKQHPGKLNFGSGGAGSSTHLQTVVFNKDADISATHIPYKGAGDAMRGLVSNQVDYLITATPTAVPQIQGGRARALAVTGGQRVSVLPDVPTFGEAGLPAYKVMNWFGMAAPKGTPPKITNSMYELIKKGLSDPSIEQSLAKQGAHAGGMPPADFAAMIRRETKGWISAAQQAGIHPQ</sequence>
<gene>
    <name evidence="3" type="ORF">CEY11_18065</name>
</gene>
<accession>A0A225MA12</accession>
<protein>
    <submittedName>
        <fullName evidence="3">ABC transporter substrate-binding protein</fullName>
    </submittedName>
</protein>